<evidence type="ECO:0000313" key="2">
    <source>
        <dbReference type="EMBL" id="GAA1677288.1"/>
    </source>
</evidence>
<feature type="region of interest" description="Disordered" evidence="1">
    <location>
        <begin position="1"/>
        <end position="23"/>
    </location>
</feature>
<accession>A0ABN2GV70</accession>
<dbReference type="EMBL" id="BAAAMU010000108">
    <property type="protein sequence ID" value="GAA1677288.1"/>
    <property type="molecule type" value="Genomic_DNA"/>
</dbReference>
<protein>
    <submittedName>
        <fullName evidence="2">Uncharacterized protein</fullName>
    </submittedName>
</protein>
<dbReference type="RefSeq" id="WP_346112855.1">
    <property type="nucleotide sequence ID" value="NZ_BAAAMU010000108.1"/>
</dbReference>
<proteinExistence type="predicted"/>
<dbReference type="Proteomes" id="UP001500064">
    <property type="component" value="Unassembled WGS sequence"/>
</dbReference>
<organism evidence="2 3">
    <name type="scientific">Nonomuraea maheshkhaliensis</name>
    <dbReference type="NCBI Taxonomy" id="419590"/>
    <lineage>
        <taxon>Bacteria</taxon>
        <taxon>Bacillati</taxon>
        <taxon>Actinomycetota</taxon>
        <taxon>Actinomycetes</taxon>
        <taxon>Streptosporangiales</taxon>
        <taxon>Streptosporangiaceae</taxon>
        <taxon>Nonomuraea</taxon>
    </lineage>
</organism>
<comment type="caution">
    <text evidence="2">The sequence shown here is derived from an EMBL/GenBank/DDBJ whole genome shotgun (WGS) entry which is preliminary data.</text>
</comment>
<evidence type="ECO:0000313" key="3">
    <source>
        <dbReference type="Proteomes" id="UP001500064"/>
    </source>
</evidence>
<name>A0ABN2GV70_9ACTN</name>
<gene>
    <name evidence="2" type="ORF">GCM10009733_087730</name>
</gene>
<keyword evidence="3" id="KW-1185">Reference proteome</keyword>
<reference evidence="2 3" key="1">
    <citation type="journal article" date="2019" name="Int. J. Syst. Evol. Microbiol.">
        <title>The Global Catalogue of Microorganisms (GCM) 10K type strain sequencing project: providing services to taxonomists for standard genome sequencing and annotation.</title>
        <authorList>
            <consortium name="The Broad Institute Genomics Platform"/>
            <consortium name="The Broad Institute Genome Sequencing Center for Infectious Disease"/>
            <person name="Wu L."/>
            <person name="Ma J."/>
        </authorList>
    </citation>
    <scope>NUCLEOTIDE SEQUENCE [LARGE SCALE GENOMIC DNA]</scope>
    <source>
        <strain evidence="2 3">JCM 13929</strain>
    </source>
</reference>
<sequence length="70" mass="7408">MAADLGCGTRSLTPEEGAGVRGDMGGLILAGSSRCRVPRARSELGWTPTHTDMLTMIGEPRLRQLATRPA</sequence>
<evidence type="ECO:0000256" key="1">
    <source>
        <dbReference type="SAM" id="MobiDB-lite"/>
    </source>
</evidence>